<feature type="compositionally biased region" description="Low complexity" evidence="1">
    <location>
        <begin position="1"/>
        <end position="24"/>
    </location>
</feature>
<reference evidence="2" key="1">
    <citation type="submission" date="2013-11" db="EMBL/GenBank/DDBJ databases">
        <title>The Genome Sequence of Phytophthora parasitica IAC_01/95.</title>
        <authorList>
            <consortium name="The Broad Institute Genomics Platform"/>
            <person name="Russ C."/>
            <person name="Tyler B."/>
            <person name="Panabieres F."/>
            <person name="Shan W."/>
            <person name="Tripathy S."/>
            <person name="Grunwald N."/>
            <person name="Machado M."/>
            <person name="Johnson C.S."/>
            <person name="Arredondo F."/>
            <person name="Hong C."/>
            <person name="Coffey M."/>
            <person name="Young S.K."/>
            <person name="Zeng Q."/>
            <person name="Gargeya S."/>
            <person name="Fitzgerald M."/>
            <person name="Abouelleil A."/>
            <person name="Alvarado L."/>
            <person name="Chapman S.B."/>
            <person name="Gainer-Dewar J."/>
            <person name="Goldberg J."/>
            <person name="Griggs A."/>
            <person name="Gujja S."/>
            <person name="Hansen M."/>
            <person name="Howarth C."/>
            <person name="Imamovic A."/>
            <person name="Ireland A."/>
            <person name="Larimer J."/>
            <person name="McCowan C."/>
            <person name="Murphy C."/>
            <person name="Pearson M."/>
            <person name="Poon T.W."/>
            <person name="Priest M."/>
            <person name="Roberts A."/>
            <person name="Saif S."/>
            <person name="Shea T."/>
            <person name="Sykes S."/>
            <person name="Wortman J."/>
            <person name="Nusbaum C."/>
            <person name="Birren B."/>
        </authorList>
    </citation>
    <scope>NUCLEOTIDE SEQUENCE [LARGE SCALE GENOMIC DNA]</scope>
    <source>
        <strain evidence="2">IAC_01/95</strain>
    </source>
</reference>
<proteinExistence type="predicted"/>
<sequence>MASVASTGSGSGGESEPAEASSPEIHVPESRNKSTCAPPLEQRCYTTWSAFLKALEQYQEQTHQVFRKRTSTSAASRNAELAKRGKLTETTRIPDSFDKYYRRLCCTHGWSRVSRSTGKRSNYFVKSTGCEAQISVTVVWTGDHGFQVNITQ</sequence>
<dbReference type="PANTHER" id="PTHR31569">
    <property type="entry name" value="SWIM-TYPE DOMAIN-CONTAINING PROTEIN"/>
    <property type="match status" value="1"/>
</dbReference>
<evidence type="ECO:0000256" key="1">
    <source>
        <dbReference type="SAM" id="MobiDB-lite"/>
    </source>
</evidence>
<gene>
    <name evidence="2" type="ORF">L914_21191</name>
</gene>
<dbReference type="PANTHER" id="PTHR31569:SF4">
    <property type="entry name" value="SWIM-TYPE DOMAIN-CONTAINING PROTEIN"/>
    <property type="match status" value="1"/>
</dbReference>
<organism evidence="2">
    <name type="scientific">Phytophthora nicotianae</name>
    <name type="common">Potato buckeye rot agent</name>
    <name type="synonym">Phytophthora parasitica</name>
    <dbReference type="NCBI Taxonomy" id="4792"/>
    <lineage>
        <taxon>Eukaryota</taxon>
        <taxon>Sar</taxon>
        <taxon>Stramenopiles</taxon>
        <taxon>Oomycota</taxon>
        <taxon>Peronosporomycetes</taxon>
        <taxon>Peronosporales</taxon>
        <taxon>Peronosporaceae</taxon>
        <taxon>Phytophthora</taxon>
    </lineage>
</organism>
<dbReference type="Proteomes" id="UP000054532">
    <property type="component" value="Unassembled WGS sequence"/>
</dbReference>
<accession>W2M467</accession>
<evidence type="ECO:0000313" key="2">
    <source>
        <dbReference type="EMBL" id="ETM31207.1"/>
    </source>
</evidence>
<dbReference type="EMBL" id="KI696622">
    <property type="protein sequence ID" value="ETM31207.1"/>
    <property type="molecule type" value="Genomic_DNA"/>
</dbReference>
<feature type="region of interest" description="Disordered" evidence="1">
    <location>
        <begin position="1"/>
        <end position="36"/>
    </location>
</feature>
<name>W2M467_PHYNI</name>
<dbReference type="InterPro" id="IPR052579">
    <property type="entry name" value="Zinc_finger_SWIM"/>
</dbReference>
<dbReference type="AlphaFoldDB" id="W2M467"/>
<protein>
    <submittedName>
        <fullName evidence="2">Uncharacterized protein</fullName>
    </submittedName>
</protein>